<dbReference type="AlphaFoldDB" id="A0A0H5R6U4"/>
<dbReference type="Pfam" id="PF03178">
    <property type="entry name" value="CPSF_A"/>
    <property type="match status" value="1"/>
</dbReference>
<feature type="domain" description="RSE1/DDB1/CPSF1 first beta-propeller" evidence="9">
    <location>
        <begin position="16"/>
        <end position="392"/>
    </location>
</feature>
<evidence type="ECO:0000256" key="4">
    <source>
        <dbReference type="ARBA" id="ARBA00023187"/>
    </source>
</evidence>
<comment type="similarity">
    <text evidence="6">Belongs to the RSE1 family.</text>
</comment>
<feature type="domain" description="RSE1/DDB1/CPSF1 second beta-propeller" evidence="10">
    <location>
        <begin position="436"/>
        <end position="756"/>
    </location>
</feature>
<evidence type="ECO:0000259" key="8">
    <source>
        <dbReference type="Pfam" id="PF03178"/>
    </source>
</evidence>
<dbReference type="InterPro" id="IPR004871">
    <property type="entry name" value="RSE1/DDB1/CPSF1_C"/>
</dbReference>
<dbReference type="Gene3D" id="2.130.10.10">
    <property type="entry name" value="YVTN repeat-like/Quinoprotein amine dehydrogenase"/>
    <property type="match status" value="3"/>
</dbReference>
<dbReference type="InterPro" id="IPR058543">
    <property type="entry name" value="Beta-prop_RSE1/DDB1/CPSF1_2nd"/>
</dbReference>
<evidence type="ECO:0000256" key="2">
    <source>
        <dbReference type="ARBA" id="ARBA00022664"/>
    </source>
</evidence>
<dbReference type="EMBL" id="HACM01009391">
    <property type="protein sequence ID" value="CRZ09833.1"/>
    <property type="molecule type" value="Transcribed_RNA"/>
</dbReference>
<dbReference type="InterPro" id="IPR015943">
    <property type="entry name" value="WD40/YVTN_repeat-like_dom_sf"/>
</dbReference>
<feature type="domain" description="RSE1/DDB1/CPSF1 C-terminal" evidence="8">
    <location>
        <begin position="843"/>
        <end position="1166"/>
    </location>
</feature>
<evidence type="ECO:0000256" key="7">
    <source>
        <dbReference type="SAM" id="MobiDB-lite"/>
    </source>
</evidence>
<dbReference type="GO" id="GO:0005681">
    <property type="term" value="C:spliceosomal complex"/>
    <property type="evidence" value="ECO:0007669"/>
    <property type="project" value="UniProtKB-KW"/>
</dbReference>
<keyword evidence="4" id="KW-0508">mRNA splicing</keyword>
<dbReference type="InterPro" id="IPR050358">
    <property type="entry name" value="RSE1/DDB1/CFT1"/>
</dbReference>
<dbReference type="GO" id="GO:0003676">
    <property type="term" value="F:nucleic acid binding"/>
    <property type="evidence" value="ECO:0007669"/>
    <property type="project" value="InterPro"/>
</dbReference>
<dbReference type="PANTHER" id="PTHR10644">
    <property type="entry name" value="DNA REPAIR/RNA PROCESSING CPSF FAMILY"/>
    <property type="match status" value="1"/>
</dbReference>
<dbReference type="FunFam" id="2.130.10.10:FF:001143">
    <property type="entry name" value="Pre-mRNA-splicing factor rse-1, putative"/>
    <property type="match status" value="1"/>
</dbReference>
<evidence type="ECO:0000256" key="5">
    <source>
        <dbReference type="ARBA" id="ARBA00023242"/>
    </source>
</evidence>
<keyword evidence="5" id="KW-0539">Nucleus</keyword>
<keyword evidence="2" id="KW-0507">mRNA processing</keyword>
<dbReference type="Pfam" id="PF23726">
    <property type="entry name" value="Beta-prop_RSE1_2nd"/>
    <property type="match status" value="1"/>
</dbReference>
<keyword evidence="3" id="KW-0747">Spliceosome</keyword>
<sequence>MHLYSLTVKPATACVSAVFGSFSKAKEQEIVINHGTSLSLQRHDRNVDQLMQICYHQAFGCIRCIAPFRLTGADTDYLILGTDSGKITLLRFDVSANAFVKVHEETFGKTGCRRIVPGQYLAVDPNGRAVMIAAVEKQKFVYILTRDSKANLVISSPLEAHKSSNLLLDVVGVDVGFENPLFACLELPYSDGQGASAGSKSLTYYELDLGLNHVTRKLSIPVPESSHKLISVPGESWDGPGGILICSSKRISYHNTESAQAISFSSNIPTSSTDDELEEIIISHATHRQKGIFFFLLQSERGHVFKVSLTMLPGTVTVGDIRVSYFDTLPLSTALCIMQIGFLFVGSEHSNHYLMQFTSIGDVDPNDECNSSGNEVMFEPRALKNLVVVDEIESLAPITSMILSDLAREGASQLYLTCGRSTSSSLRVLRQGLGVTEMAVSDVPGAPCAVWSVRTDRDDPYHRYIVVSYTNATLVLSIGETVEEVSESGFLNSTPTLACSLLGRHVVAQVHPQGIRLITVSDSSDALISQWAPPGNKTIVSSASNQSQIVIAMTGGELAYFELDDQTGHLLEMDRKELRHDVTCLALSAVPHGRQRARYMAVGCFDQTVLLCQCDDPSQPMIQLTVQSVDGVPNSLLLQDIGGYTHLMCGLQNGVLIRSSIDPTSNALVDATKRFLGARPVTLFSVRCDGVPCVMCVSSRTWLLYAPPSVGNLSDNTNITLVPIAYEPLDYVAPFQSEQCQDGVVAISKNTLRIIAVERLGDSPFSSSTVALDRTARRLVTHPVHSNVAFLIEADHRPPINSKMDREDARNVSNNREDEDEEESGHPSSFVMPPRSGPSTWSSAIRIIDIVSGNLHDLIVLPENTSAHCLTCLEFSARSGESFLAVGTSTGLTLKPRKAESYAIRLYRVLHHNDKYSLELLHETQTEQIPLALHAFQGRLLAGCGTTLRLYDIGKARLLRKAENVNFPSSIIAIHSSADRIYVSTQADSVHFVRFYRNEKQFDIVADSTEPRFLTSITVLDYNTIAGFDKFGNMFTSRLPLESQLELSSSESGPQVNTTLQNSDLIRGAAHKLKTANNFHIGDIGMASMRGQLVTGAAEAIFVSTIQGAIMAFVPFQTKEDVDLFSHLEMHMRTESAPLSGRAHLSYRSSYFPVKDCIDLDLCEQFPLLPAATRQSISNDLHIDPRDLIRKIQEQRHRVM</sequence>
<accession>A0A0H5R6U4</accession>
<dbReference type="InterPro" id="IPR018846">
    <property type="entry name" value="Beta-prop_RSE1/DDB1/CPSF1_1st"/>
</dbReference>
<protein>
    <recommendedName>
        <fullName evidence="12">DNA damage-binding protein 1</fullName>
    </recommendedName>
</protein>
<evidence type="ECO:0008006" key="12">
    <source>
        <dbReference type="Google" id="ProtNLM"/>
    </source>
</evidence>
<dbReference type="GO" id="GO:0006397">
    <property type="term" value="P:mRNA processing"/>
    <property type="evidence" value="ECO:0007669"/>
    <property type="project" value="UniProtKB-KW"/>
</dbReference>
<dbReference type="FunFam" id="2.130.10.10:FF:000031">
    <property type="entry name" value="Splicing factor 3b subunit 3"/>
    <property type="match status" value="1"/>
</dbReference>
<dbReference type="SUPFAM" id="SSF50978">
    <property type="entry name" value="WD40 repeat-like"/>
    <property type="match status" value="1"/>
</dbReference>
<evidence type="ECO:0000259" key="10">
    <source>
        <dbReference type="Pfam" id="PF23726"/>
    </source>
</evidence>
<dbReference type="GO" id="GO:0008380">
    <property type="term" value="P:RNA splicing"/>
    <property type="evidence" value="ECO:0007669"/>
    <property type="project" value="UniProtKB-KW"/>
</dbReference>
<evidence type="ECO:0000256" key="1">
    <source>
        <dbReference type="ARBA" id="ARBA00004123"/>
    </source>
</evidence>
<evidence type="ECO:0000256" key="3">
    <source>
        <dbReference type="ARBA" id="ARBA00022728"/>
    </source>
</evidence>
<reference evidence="11" key="1">
    <citation type="submission" date="2015-04" db="EMBL/GenBank/DDBJ databases">
        <title>The genome sequence of the plant pathogenic Rhizarian Plasmodiophora brassicae reveals insights in its biotrophic life cycle and the origin of chitin synthesis.</title>
        <authorList>
            <person name="Schwelm A."/>
            <person name="Fogelqvist J."/>
            <person name="Knaust A."/>
            <person name="Julke S."/>
            <person name="Lilja T."/>
            <person name="Dhandapani V."/>
            <person name="Bonilla-Rosso G."/>
            <person name="Karlsson M."/>
            <person name="Shevchenko A."/>
            <person name="Choi S.R."/>
            <person name="Kim H.G."/>
            <person name="Park J.Y."/>
            <person name="Lim Y.P."/>
            <person name="Ludwig-Muller J."/>
            <person name="Dixelius C."/>
        </authorList>
    </citation>
    <scope>NUCLEOTIDE SEQUENCE</scope>
    <source>
        <tissue evidence="11">Potato root galls</tissue>
    </source>
</reference>
<dbReference type="InterPro" id="IPR036322">
    <property type="entry name" value="WD40_repeat_dom_sf"/>
</dbReference>
<name>A0A0H5R6U4_9EUKA</name>
<proteinExistence type="inferred from homology"/>
<evidence type="ECO:0000256" key="6">
    <source>
        <dbReference type="ARBA" id="ARBA00038266"/>
    </source>
</evidence>
<evidence type="ECO:0000313" key="11">
    <source>
        <dbReference type="EMBL" id="CRZ09833.1"/>
    </source>
</evidence>
<feature type="region of interest" description="Disordered" evidence="7">
    <location>
        <begin position="799"/>
        <end position="837"/>
    </location>
</feature>
<dbReference type="Pfam" id="PF10433">
    <property type="entry name" value="Beta-prop_RSE1_1st"/>
    <property type="match status" value="1"/>
</dbReference>
<organism evidence="11">
    <name type="scientific">Spongospora subterranea</name>
    <dbReference type="NCBI Taxonomy" id="70186"/>
    <lineage>
        <taxon>Eukaryota</taxon>
        <taxon>Sar</taxon>
        <taxon>Rhizaria</taxon>
        <taxon>Endomyxa</taxon>
        <taxon>Phytomyxea</taxon>
        <taxon>Plasmodiophorida</taxon>
        <taxon>Plasmodiophoridae</taxon>
        <taxon>Spongospora</taxon>
    </lineage>
</organism>
<feature type="compositionally biased region" description="Basic and acidic residues" evidence="7">
    <location>
        <begin position="799"/>
        <end position="810"/>
    </location>
</feature>
<evidence type="ECO:0000259" key="9">
    <source>
        <dbReference type="Pfam" id="PF10433"/>
    </source>
</evidence>
<comment type="subcellular location">
    <subcellularLocation>
        <location evidence="1">Nucleus</location>
    </subcellularLocation>
</comment>